<dbReference type="GO" id="GO:0008677">
    <property type="term" value="F:2-dehydropantoate 2-reductase activity"/>
    <property type="evidence" value="ECO:0007669"/>
    <property type="project" value="InterPro"/>
</dbReference>
<feature type="domain" description="Ketopantoate reductase N-terminal" evidence="4">
    <location>
        <begin position="8"/>
        <end position="153"/>
    </location>
</feature>
<dbReference type="Gene3D" id="1.10.1040.10">
    <property type="entry name" value="N-(1-d-carboxylethyl)-l-norvaline Dehydrogenase, domain 2"/>
    <property type="match status" value="1"/>
</dbReference>
<proteinExistence type="inferred from homology"/>
<feature type="non-terminal residue" evidence="6">
    <location>
        <position position="273"/>
    </location>
</feature>
<sequence>MSKQDPEILIVGAGAMGALFGSILFEKGRDVVLYDTDTAHIKAIQENGLKIEGFGGNRSVSIPATTDPGLLNSAELLLFQCKAPGTRVAAQSVKHLIKEHSICISFQNGLGNEELISEELGQKHVLGGLTAMAAVLLGPGKLQDFSRVPSHIGEMYGGISERTESIASRLTESGLETHVSENIRYDIWKKLLGNISMSALSGLTNLTSAFVNAVPELKSISLQAMEEALEVAKACGIELERESVVKGIEMISKPGGTGDNKSSLCVDLLNGRK</sequence>
<dbReference type="SUPFAM" id="SSF48179">
    <property type="entry name" value="6-phosphogluconate dehydrogenase C-terminal domain-like"/>
    <property type="match status" value="1"/>
</dbReference>
<dbReference type="InterPro" id="IPR051402">
    <property type="entry name" value="KPR-Related"/>
</dbReference>
<keyword evidence="3" id="KW-0560">Oxidoreductase</keyword>
<organism evidence="6">
    <name type="scientific">marine metagenome</name>
    <dbReference type="NCBI Taxonomy" id="408172"/>
    <lineage>
        <taxon>unclassified sequences</taxon>
        <taxon>metagenomes</taxon>
        <taxon>ecological metagenomes</taxon>
    </lineage>
</organism>
<dbReference type="SUPFAM" id="SSF51735">
    <property type="entry name" value="NAD(P)-binding Rossmann-fold domains"/>
    <property type="match status" value="1"/>
</dbReference>
<dbReference type="InterPro" id="IPR008927">
    <property type="entry name" value="6-PGluconate_DH-like_C_sf"/>
</dbReference>
<dbReference type="InterPro" id="IPR036291">
    <property type="entry name" value="NAD(P)-bd_dom_sf"/>
</dbReference>
<evidence type="ECO:0008006" key="7">
    <source>
        <dbReference type="Google" id="ProtNLM"/>
    </source>
</evidence>
<comment type="similarity">
    <text evidence="1">Belongs to the ketopantoate reductase family.</text>
</comment>
<evidence type="ECO:0000313" key="6">
    <source>
        <dbReference type="EMBL" id="SVB43243.1"/>
    </source>
</evidence>
<dbReference type="Pfam" id="PF02558">
    <property type="entry name" value="ApbA"/>
    <property type="match status" value="1"/>
</dbReference>
<dbReference type="InterPro" id="IPR003710">
    <property type="entry name" value="ApbA"/>
</dbReference>
<evidence type="ECO:0000259" key="4">
    <source>
        <dbReference type="Pfam" id="PF02558"/>
    </source>
</evidence>
<dbReference type="PANTHER" id="PTHR21708:SF26">
    <property type="entry name" value="2-DEHYDROPANTOATE 2-REDUCTASE"/>
    <property type="match status" value="1"/>
</dbReference>
<evidence type="ECO:0000256" key="2">
    <source>
        <dbReference type="ARBA" id="ARBA00022857"/>
    </source>
</evidence>
<dbReference type="InterPro" id="IPR013332">
    <property type="entry name" value="KPR_N"/>
</dbReference>
<dbReference type="GO" id="GO:0015940">
    <property type="term" value="P:pantothenate biosynthetic process"/>
    <property type="evidence" value="ECO:0007669"/>
    <property type="project" value="InterPro"/>
</dbReference>
<dbReference type="InterPro" id="IPR013752">
    <property type="entry name" value="KPA_reductase"/>
</dbReference>
<accession>A0A382DZW4</accession>
<dbReference type="NCBIfam" id="TIGR00745">
    <property type="entry name" value="apbA_panE"/>
    <property type="match status" value="1"/>
</dbReference>
<protein>
    <recommendedName>
        <fullName evidence="7">Ketopantoate reductase N-terminal domain-containing protein</fullName>
    </recommendedName>
</protein>
<gene>
    <name evidence="6" type="ORF">METZ01_LOCUS196097</name>
</gene>
<dbReference type="EMBL" id="UINC01041663">
    <property type="protein sequence ID" value="SVB43243.1"/>
    <property type="molecule type" value="Genomic_DNA"/>
</dbReference>
<evidence type="ECO:0000256" key="3">
    <source>
        <dbReference type="ARBA" id="ARBA00023002"/>
    </source>
</evidence>
<dbReference type="PANTHER" id="PTHR21708">
    <property type="entry name" value="PROBABLE 2-DEHYDROPANTOATE 2-REDUCTASE"/>
    <property type="match status" value="1"/>
</dbReference>
<keyword evidence="2" id="KW-0521">NADP</keyword>
<dbReference type="Gene3D" id="3.40.50.720">
    <property type="entry name" value="NAD(P)-binding Rossmann-like Domain"/>
    <property type="match status" value="1"/>
</dbReference>
<dbReference type="Pfam" id="PF08546">
    <property type="entry name" value="ApbA_C"/>
    <property type="match status" value="1"/>
</dbReference>
<evidence type="ECO:0000259" key="5">
    <source>
        <dbReference type="Pfam" id="PF08546"/>
    </source>
</evidence>
<name>A0A382DZW4_9ZZZZ</name>
<dbReference type="AlphaFoldDB" id="A0A382DZW4"/>
<dbReference type="GO" id="GO:0005737">
    <property type="term" value="C:cytoplasm"/>
    <property type="evidence" value="ECO:0007669"/>
    <property type="project" value="TreeGrafter"/>
</dbReference>
<feature type="domain" description="Ketopantoate reductase C-terminal" evidence="5">
    <location>
        <begin position="182"/>
        <end position="273"/>
    </location>
</feature>
<dbReference type="InterPro" id="IPR013328">
    <property type="entry name" value="6PGD_dom2"/>
</dbReference>
<evidence type="ECO:0000256" key="1">
    <source>
        <dbReference type="ARBA" id="ARBA00007870"/>
    </source>
</evidence>
<reference evidence="6" key="1">
    <citation type="submission" date="2018-05" db="EMBL/GenBank/DDBJ databases">
        <authorList>
            <person name="Lanie J.A."/>
            <person name="Ng W.-L."/>
            <person name="Kazmierczak K.M."/>
            <person name="Andrzejewski T.M."/>
            <person name="Davidsen T.M."/>
            <person name="Wayne K.J."/>
            <person name="Tettelin H."/>
            <person name="Glass J.I."/>
            <person name="Rusch D."/>
            <person name="Podicherti R."/>
            <person name="Tsui H.-C.T."/>
            <person name="Winkler M.E."/>
        </authorList>
    </citation>
    <scope>NUCLEOTIDE SEQUENCE</scope>
</reference>